<organism evidence="2 3">
    <name type="scientific">Mycobacterium scrofulaceum</name>
    <dbReference type="NCBI Taxonomy" id="1783"/>
    <lineage>
        <taxon>Bacteria</taxon>
        <taxon>Bacillati</taxon>
        <taxon>Actinomycetota</taxon>
        <taxon>Actinomycetes</taxon>
        <taxon>Mycobacteriales</taxon>
        <taxon>Mycobacteriaceae</taxon>
        <taxon>Mycobacterium</taxon>
    </lineage>
</organism>
<feature type="transmembrane region" description="Helical" evidence="1">
    <location>
        <begin position="204"/>
        <end position="223"/>
    </location>
</feature>
<keyword evidence="1" id="KW-0812">Transmembrane</keyword>
<comment type="caution">
    <text evidence="2">The sequence shown here is derived from an EMBL/GenBank/DDBJ whole genome shotgun (WGS) entry which is preliminary data.</text>
</comment>
<name>A0A1A2U4H5_MYCSC</name>
<accession>A0A1A2U4H5</accession>
<sequence length="289" mass="29838">MRILAAVFRAVLWLATTVALAVAIPAAWLQLNVVSEGGYVALAQRAAGDPALQSAAADELANRAMALIAEHNGGRQPVEGAEVHLAAVAFTAGPAFPALFAQANRAAHRWLFTVDGAGESWAIDVAPMLNDASMQRILSRHNVKVPARLTVPLTASPPSAHGSLRPGRLSPLATWGPWVSVGAVALSVVCAVLLLATARRRGKALTSLGVSALLVGAAGWAAIEVAGRHVGDALNRTTDDIRRIAEVMVGHAEAGLHEWLNLTLLVGVALVIGGVVVAALGSLRRKPAG</sequence>
<feature type="transmembrane region" description="Helical" evidence="1">
    <location>
        <begin position="175"/>
        <end position="197"/>
    </location>
</feature>
<evidence type="ECO:0000256" key="1">
    <source>
        <dbReference type="SAM" id="Phobius"/>
    </source>
</evidence>
<feature type="transmembrane region" description="Helical" evidence="1">
    <location>
        <begin position="259"/>
        <end position="283"/>
    </location>
</feature>
<proteinExistence type="predicted"/>
<dbReference type="Proteomes" id="UP000092207">
    <property type="component" value="Unassembled WGS sequence"/>
</dbReference>
<evidence type="ECO:0000313" key="2">
    <source>
        <dbReference type="EMBL" id="OBH83446.1"/>
    </source>
</evidence>
<protein>
    <submittedName>
        <fullName evidence="2">Uncharacterized protein</fullName>
    </submittedName>
</protein>
<keyword evidence="1" id="KW-1133">Transmembrane helix</keyword>
<dbReference type="EMBL" id="LZJY01000464">
    <property type="protein sequence ID" value="OBH83446.1"/>
    <property type="molecule type" value="Genomic_DNA"/>
</dbReference>
<dbReference type="AlphaFoldDB" id="A0A1A2U4H5"/>
<reference evidence="2 3" key="1">
    <citation type="submission" date="2016-06" db="EMBL/GenBank/DDBJ databases">
        <authorList>
            <person name="Kjaerup R.B."/>
            <person name="Dalgaard T.S."/>
            <person name="Juul-Madsen H.R."/>
        </authorList>
    </citation>
    <scope>NUCLEOTIDE SEQUENCE [LARGE SCALE GENOMIC DNA]</scope>
    <source>
        <strain evidence="2 3">E2838</strain>
    </source>
</reference>
<dbReference type="RefSeq" id="WP_067311917.1">
    <property type="nucleotide sequence ID" value="NZ_LZJY01000464.1"/>
</dbReference>
<keyword evidence="1" id="KW-0472">Membrane</keyword>
<gene>
    <name evidence="2" type="ORF">A5679_04900</name>
</gene>
<evidence type="ECO:0000313" key="3">
    <source>
        <dbReference type="Proteomes" id="UP000092207"/>
    </source>
</evidence>